<dbReference type="GO" id="GO:0042597">
    <property type="term" value="C:periplasmic space"/>
    <property type="evidence" value="ECO:0007669"/>
    <property type="project" value="UniProtKB-SubCell"/>
</dbReference>
<comment type="similarity">
    <text evidence="2">Belongs to the bacterial solute-binding protein SsuA/TauA family.</text>
</comment>
<keyword evidence="7" id="KW-1185">Reference proteome</keyword>
<evidence type="ECO:0000259" key="5">
    <source>
        <dbReference type="Pfam" id="PF09084"/>
    </source>
</evidence>
<evidence type="ECO:0000313" key="6">
    <source>
        <dbReference type="EMBL" id="AMY67923.1"/>
    </source>
</evidence>
<dbReference type="AlphaFoldDB" id="A0A161GLJ7"/>
<dbReference type="GO" id="GO:0042918">
    <property type="term" value="P:alkanesulfonate transmembrane transport"/>
    <property type="evidence" value="ECO:0007669"/>
    <property type="project" value="TreeGrafter"/>
</dbReference>
<dbReference type="PANTHER" id="PTHR30024">
    <property type="entry name" value="ALIPHATIC SULFONATES-BINDING PROTEIN-RELATED"/>
    <property type="match status" value="1"/>
</dbReference>
<evidence type="ECO:0000256" key="1">
    <source>
        <dbReference type="ARBA" id="ARBA00004418"/>
    </source>
</evidence>
<feature type="signal peptide" evidence="4">
    <location>
        <begin position="1"/>
        <end position="22"/>
    </location>
</feature>
<evidence type="ECO:0000256" key="3">
    <source>
        <dbReference type="ARBA" id="ARBA00022729"/>
    </source>
</evidence>
<dbReference type="KEGG" id="daa:AKL17_0663"/>
<keyword evidence="3 4" id="KW-0732">Signal</keyword>
<proteinExistence type="inferred from homology"/>
<name>A0A161GLJ7_9RHOB</name>
<evidence type="ECO:0000256" key="2">
    <source>
        <dbReference type="ARBA" id="ARBA00010742"/>
    </source>
</evidence>
<dbReference type="EMBL" id="CP012661">
    <property type="protein sequence ID" value="AMY67923.1"/>
    <property type="molecule type" value="Genomic_DNA"/>
</dbReference>
<dbReference type="Proteomes" id="UP000076128">
    <property type="component" value="Chromosome"/>
</dbReference>
<dbReference type="Pfam" id="PF09084">
    <property type="entry name" value="NMT1"/>
    <property type="match status" value="1"/>
</dbReference>
<sequence length="339" mass="35231">MKTSRLFALALATAALAGPAAAEPFRLIVTDMEAPLVPNSVMDLALQEGYFERAGVEVELVRVQQTPMAMAALRSGEGEMANVAVESLLQSVAQGADDLRAVMSPNKSLPFLIAAQNGIGSAGDLAGKRFGIGRIGSLDHTLSLQVLTAAGVDTGSLQMVALGQPSARAQALLADQIDATTMSIGTYTAIEAQAAGSVQVLVDVDAYYRAAPVVSKVNAVTAETLASRGPEVEAVIEALTLAARDFAADPQLWVAAMQKARPDVAEADLQKLGAAFAGSWSVNGGLQREELEFSAGWLYASEDFKGVTPAPLEAWTDFGPVEAVLARIGTTDGSDALTR</sequence>
<accession>A0A161GLJ7</accession>
<evidence type="ECO:0000313" key="7">
    <source>
        <dbReference type="Proteomes" id="UP000076128"/>
    </source>
</evidence>
<organism evidence="6 7">
    <name type="scientific">Frigidibacter mobilis</name>
    <dbReference type="NCBI Taxonomy" id="1335048"/>
    <lineage>
        <taxon>Bacteria</taxon>
        <taxon>Pseudomonadati</taxon>
        <taxon>Pseudomonadota</taxon>
        <taxon>Alphaproteobacteria</taxon>
        <taxon>Rhodobacterales</taxon>
        <taxon>Paracoccaceae</taxon>
        <taxon>Frigidibacter</taxon>
    </lineage>
</organism>
<dbReference type="RefSeq" id="WP_066809704.1">
    <property type="nucleotide sequence ID" value="NZ_CP012661.1"/>
</dbReference>
<gene>
    <name evidence="6" type="ORF">AKL17_0663</name>
</gene>
<protein>
    <submittedName>
        <fullName evidence="6">ABC transporter periplasmic substrate-binding protein</fullName>
    </submittedName>
</protein>
<evidence type="ECO:0000256" key="4">
    <source>
        <dbReference type="SAM" id="SignalP"/>
    </source>
</evidence>
<feature type="domain" description="SsuA/THI5-like" evidence="5">
    <location>
        <begin position="44"/>
        <end position="251"/>
    </location>
</feature>
<feature type="chain" id="PRO_5007822499" evidence="4">
    <location>
        <begin position="23"/>
        <end position="339"/>
    </location>
</feature>
<dbReference type="PANTHER" id="PTHR30024:SF47">
    <property type="entry name" value="TAURINE-BINDING PERIPLASMIC PROTEIN"/>
    <property type="match status" value="1"/>
</dbReference>
<reference evidence="6 7" key="1">
    <citation type="submission" date="2015-09" db="EMBL/GenBank/DDBJ databases">
        <title>Complete genome sequence of Defluviimonas alba cai42t isolated from an oilfield in Xinjiang.</title>
        <authorList>
            <person name="Geng S."/>
            <person name="Pan X."/>
            <person name="Wu X."/>
        </authorList>
    </citation>
    <scope>NUCLEOTIDE SEQUENCE [LARGE SCALE GENOMIC DNA]</scope>
    <source>
        <strain evidence="7">cai42</strain>
    </source>
</reference>
<dbReference type="PATRIC" id="fig|1335048.3.peg.688"/>
<dbReference type="InterPro" id="IPR015168">
    <property type="entry name" value="SsuA/THI5"/>
</dbReference>
<dbReference type="SUPFAM" id="SSF53850">
    <property type="entry name" value="Periplasmic binding protein-like II"/>
    <property type="match status" value="1"/>
</dbReference>
<dbReference type="STRING" id="1335048.AKL17_0663"/>
<dbReference type="OrthoDB" id="5348911at2"/>
<comment type="subcellular location">
    <subcellularLocation>
        <location evidence="1">Periplasm</location>
    </subcellularLocation>
</comment>
<dbReference type="Gene3D" id="3.40.190.10">
    <property type="entry name" value="Periplasmic binding protein-like II"/>
    <property type="match status" value="2"/>
</dbReference>